<dbReference type="RefSeq" id="XP_009014200.1">
    <property type="nucleotide sequence ID" value="XM_009015952.1"/>
</dbReference>
<dbReference type="GO" id="GO:0009966">
    <property type="term" value="P:regulation of signal transduction"/>
    <property type="evidence" value="ECO:0007669"/>
    <property type="project" value="InterPro"/>
</dbReference>
<dbReference type="InterPro" id="IPR001863">
    <property type="entry name" value="Glypican"/>
</dbReference>
<dbReference type="PANTHER" id="PTHR10822:SF30">
    <property type="entry name" value="DALLY-LIKE, ISOFORM A"/>
    <property type="match status" value="1"/>
</dbReference>
<keyword evidence="5" id="KW-0732">Signal</keyword>
<evidence type="ECO:0000256" key="6">
    <source>
        <dbReference type="ARBA" id="ARBA00022974"/>
    </source>
</evidence>
<evidence type="ECO:0000256" key="2">
    <source>
        <dbReference type="ARBA" id="ARBA00010260"/>
    </source>
</evidence>
<proteinExistence type="inferred from homology"/>
<comment type="similarity">
    <text evidence="2 11">Belongs to the glypican family.</text>
</comment>
<dbReference type="EMBL" id="AMQM01003479">
    <property type="status" value="NOT_ANNOTATED_CDS"/>
    <property type="molecule type" value="Genomic_DNA"/>
</dbReference>
<dbReference type="GO" id="GO:0005886">
    <property type="term" value="C:plasma membrane"/>
    <property type="evidence" value="ECO:0007669"/>
    <property type="project" value="UniProtKB-SubCell"/>
</dbReference>
<keyword evidence="14" id="KW-1185">Reference proteome</keyword>
<organism evidence="13 14">
    <name type="scientific">Helobdella robusta</name>
    <name type="common">Californian leech</name>
    <dbReference type="NCBI Taxonomy" id="6412"/>
    <lineage>
        <taxon>Eukaryota</taxon>
        <taxon>Metazoa</taxon>
        <taxon>Spiralia</taxon>
        <taxon>Lophotrochozoa</taxon>
        <taxon>Annelida</taxon>
        <taxon>Clitellata</taxon>
        <taxon>Hirudinea</taxon>
        <taxon>Rhynchobdellida</taxon>
        <taxon>Glossiphoniidae</taxon>
        <taxon>Helobdella</taxon>
    </lineage>
</organism>
<protein>
    <recommendedName>
        <fullName evidence="15">Glypican-1</fullName>
    </recommendedName>
</protein>
<evidence type="ECO:0000313" key="12">
    <source>
        <dbReference type="EMBL" id="ESO07589.1"/>
    </source>
</evidence>
<dbReference type="AlphaFoldDB" id="T1G2H9"/>
<dbReference type="GO" id="GO:0098552">
    <property type="term" value="C:side of membrane"/>
    <property type="evidence" value="ECO:0007669"/>
    <property type="project" value="UniProtKB-KW"/>
</dbReference>
<evidence type="ECO:0000256" key="1">
    <source>
        <dbReference type="ARBA" id="ARBA00004609"/>
    </source>
</evidence>
<gene>
    <name evidence="13" type="primary">20215277</name>
    <name evidence="12" type="ORF">HELRODRAFT_76288</name>
</gene>
<dbReference type="eggNOG" id="KOG3821">
    <property type="taxonomic scope" value="Eukaryota"/>
</dbReference>
<dbReference type="Pfam" id="PF01153">
    <property type="entry name" value="Glypican"/>
    <property type="match status" value="1"/>
</dbReference>
<evidence type="ECO:0000313" key="14">
    <source>
        <dbReference type="Proteomes" id="UP000015101"/>
    </source>
</evidence>
<evidence type="ECO:0000256" key="10">
    <source>
        <dbReference type="ARBA" id="ARBA00023288"/>
    </source>
</evidence>
<dbReference type="STRING" id="6412.T1G2H9"/>
<dbReference type="HOGENOM" id="CLU_024658_0_1_1"/>
<dbReference type="CTD" id="20215277"/>
<dbReference type="GeneID" id="20215277"/>
<dbReference type="OrthoDB" id="10010764at2759"/>
<dbReference type="EMBL" id="KB096183">
    <property type="protein sequence ID" value="ESO07589.1"/>
    <property type="molecule type" value="Genomic_DNA"/>
</dbReference>
<reference evidence="12 14" key="2">
    <citation type="journal article" date="2013" name="Nature">
        <title>Insights into bilaterian evolution from three spiralian genomes.</title>
        <authorList>
            <person name="Simakov O."/>
            <person name="Marletaz F."/>
            <person name="Cho S.J."/>
            <person name="Edsinger-Gonzales E."/>
            <person name="Havlak P."/>
            <person name="Hellsten U."/>
            <person name="Kuo D.H."/>
            <person name="Larsson T."/>
            <person name="Lv J."/>
            <person name="Arendt D."/>
            <person name="Savage R."/>
            <person name="Osoegawa K."/>
            <person name="de Jong P."/>
            <person name="Grimwood J."/>
            <person name="Chapman J.A."/>
            <person name="Shapiro H."/>
            <person name="Aerts A."/>
            <person name="Otillar R.P."/>
            <person name="Terry A.Y."/>
            <person name="Boore J.L."/>
            <person name="Grigoriev I.V."/>
            <person name="Lindberg D.R."/>
            <person name="Seaver E.C."/>
            <person name="Weisblat D.A."/>
            <person name="Putnam N.H."/>
            <person name="Rokhsar D.S."/>
        </authorList>
    </citation>
    <scope>NUCLEOTIDE SEQUENCE</scope>
</reference>
<name>T1G2H9_HELRO</name>
<dbReference type="Proteomes" id="UP000015101">
    <property type="component" value="Unassembled WGS sequence"/>
</dbReference>
<accession>T1G2H9</accession>
<evidence type="ECO:0000256" key="7">
    <source>
        <dbReference type="ARBA" id="ARBA00023136"/>
    </source>
</evidence>
<keyword evidence="3" id="KW-1003">Cell membrane</keyword>
<evidence type="ECO:0000256" key="3">
    <source>
        <dbReference type="ARBA" id="ARBA00022475"/>
    </source>
</evidence>
<evidence type="ECO:0000256" key="5">
    <source>
        <dbReference type="ARBA" id="ARBA00022729"/>
    </source>
</evidence>
<evidence type="ECO:0008006" key="15">
    <source>
        <dbReference type="Google" id="ProtNLM"/>
    </source>
</evidence>
<evidence type="ECO:0000256" key="4">
    <source>
        <dbReference type="ARBA" id="ARBA00022622"/>
    </source>
</evidence>
<dbReference type="EnsemblMetazoa" id="HelroT76288">
    <property type="protein sequence ID" value="HelroP76288"/>
    <property type="gene ID" value="HelroG76288"/>
</dbReference>
<keyword evidence="6" id="KW-0654">Proteoglycan</keyword>
<evidence type="ECO:0000256" key="9">
    <source>
        <dbReference type="ARBA" id="ARBA00023207"/>
    </source>
</evidence>
<dbReference type="OMA" id="ILTHIWI"/>
<dbReference type="KEGG" id="hro:HELRODRAFT_76288"/>
<reference evidence="14" key="1">
    <citation type="submission" date="2012-12" db="EMBL/GenBank/DDBJ databases">
        <authorList>
            <person name="Hellsten U."/>
            <person name="Grimwood J."/>
            <person name="Chapman J.A."/>
            <person name="Shapiro H."/>
            <person name="Aerts A."/>
            <person name="Otillar R.P."/>
            <person name="Terry A.Y."/>
            <person name="Boore J.L."/>
            <person name="Simakov O."/>
            <person name="Marletaz F."/>
            <person name="Cho S.-J."/>
            <person name="Edsinger-Gonzales E."/>
            <person name="Havlak P."/>
            <person name="Kuo D.-H."/>
            <person name="Larsson T."/>
            <person name="Lv J."/>
            <person name="Arendt D."/>
            <person name="Savage R."/>
            <person name="Osoegawa K."/>
            <person name="de Jong P."/>
            <person name="Lindberg D.R."/>
            <person name="Seaver E.C."/>
            <person name="Weisblat D.A."/>
            <person name="Putnam N.H."/>
            <person name="Grigoriev I.V."/>
            <person name="Rokhsar D.S."/>
        </authorList>
    </citation>
    <scope>NUCLEOTIDE SEQUENCE</scope>
</reference>
<dbReference type="PANTHER" id="PTHR10822">
    <property type="entry name" value="GLYPICAN"/>
    <property type="match status" value="1"/>
</dbReference>
<evidence type="ECO:0000313" key="13">
    <source>
        <dbReference type="EnsemblMetazoa" id="HelroP76288"/>
    </source>
</evidence>
<reference evidence="13" key="3">
    <citation type="submission" date="2015-06" db="UniProtKB">
        <authorList>
            <consortium name="EnsemblMetazoa"/>
        </authorList>
    </citation>
    <scope>IDENTIFICATION</scope>
</reference>
<sequence>IINGSAKDLHELFFKTYNTYYSSNSEMFANLYNTLRLYLRGDNINLVKVFDKFFMELVKKLFTLTNASYKFDDKYLECAGKQITSVQNFSQNTYSIFNLIKRSIVTTRVFIQALNVGKEVLALLSQLEVPATCAETFTRMSTCSYCAGLLNVRPCHQYCLNVMATCYAPYYAMHDNWVTFIG</sequence>
<keyword evidence="4" id="KW-0336">GPI-anchor</keyword>
<keyword evidence="9" id="KW-0357">Heparan sulfate</keyword>
<evidence type="ECO:0000256" key="8">
    <source>
        <dbReference type="ARBA" id="ARBA00023180"/>
    </source>
</evidence>
<dbReference type="InParanoid" id="T1G2H9"/>
<keyword evidence="10" id="KW-0449">Lipoprotein</keyword>
<evidence type="ECO:0000256" key="11">
    <source>
        <dbReference type="RuleBase" id="RU003518"/>
    </source>
</evidence>
<keyword evidence="7" id="KW-0472">Membrane</keyword>
<keyword evidence="8" id="KW-0325">Glycoprotein</keyword>
<comment type="subcellular location">
    <subcellularLocation>
        <location evidence="1">Cell membrane</location>
        <topology evidence="1">Lipid-anchor</topology>
        <topology evidence="1">GPI-anchor</topology>
    </subcellularLocation>
</comment>